<keyword evidence="2 3" id="KW-0690">Ribosome biogenesis</keyword>
<evidence type="ECO:0000313" key="7">
    <source>
        <dbReference type="Proteomes" id="UP000824102"/>
    </source>
</evidence>
<comment type="function">
    <text evidence="3">Required for maturation of 30S ribosomal subunits.</text>
</comment>
<dbReference type="InterPro" id="IPR028989">
    <property type="entry name" value="RimP_N"/>
</dbReference>
<name>A0A9D2G5I5_9FIRM</name>
<dbReference type="SUPFAM" id="SSF74942">
    <property type="entry name" value="YhbC-like, C-terminal domain"/>
    <property type="match status" value="1"/>
</dbReference>
<evidence type="ECO:0000259" key="5">
    <source>
        <dbReference type="Pfam" id="PF17384"/>
    </source>
</evidence>
<evidence type="ECO:0000259" key="4">
    <source>
        <dbReference type="Pfam" id="PF02576"/>
    </source>
</evidence>
<keyword evidence="1 3" id="KW-0963">Cytoplasm</keyword>
<dbReference type="EMBL" id="DXBB01000049">
    <property type="protein sequence ID" value="HIZ72520.1"/>
    <property type="molecule type" value="Genomic_DNA"/>
</dbReference>
<comment type="similarity">
    <text evidence="3">Belongs to the RimP family.</text>
</comment>
<accession>A0A9D2G5I5</accession>
<dbReference type="SUPFAM" id="SSF75420">
    <property type="entry name" value="YhbC-like, N-terminal domain"/>
    <property type="match status" value="1"/>
</dbReference>
<reference evidence="6" key="2">
    <citation type="submission" date="2021-04" db="EMBL/GenBank/DDBJ databases">
        <authorList>
            <person name="Gilroy R."/>
        </authorList>
    </citation>
    <scope>NUCLEOTIDE SEQUENCE</scope>
    <source>
        <strain evidence="6">ChiW7-2402</strain>
    </source>
</reference>
<dbReference type="Pfam" id="PF02576">
    <property type="entry name" value="RimP_N"/>
    <property type="match status" value="1"/>
</dbReference>
<dbReference type="AlphaFoldDB" id="A0A9D2G5I5"/>
<sequence>MKVKPIAEVLEYLAPAAEETGVEIVDAAWNMRERSLTIWIDAEEGVDLNLCERFHHAADALLDELDPTFGAAYTLNCSSLGLDWPIKTDRDFLRRLHEQVEVHLYAPVDGKKEYEGELLSFNEETFTILTDKGERTFERAKAAKVCLAIQV</sequence>
<dbReference type="HAMAP" id="MF_01077">
    <property type="entry name" value="RimP"/>
    <property type="match status" value="1"/>
</dbReference>
<dbReference type="Pfam" id="PF17384">
    <property type="entry name" value="DUF150_C"/>
    <property type="match status" value="1"/>
</dbReference>
<dbReference type="GO" id="GO:0000028">
    <property type="term" value="P:ribosomal small subunit assembly"/>
    <property type="evidence" value="ECO:0007669"/>
    <property type="project" value="TreeGrafter"/>
</dbReference>
<dbReference type="InterPro" id="IPR003728">
    <property type="entry name" value="Ribosome_maturation_RimP"/>
</dbReference>
<evidence type="ECO:0000313" key="6">
    <source>
        <dbReference type="EMBL" id="HIZ72520.1"/>
    </source>
</evidence>
<organism evidence="6 7">
    <name type="scientific">Candidatus Gallimonas intestinavium</name>
    <dbReference type="NCBI Taxonomy" id="2838603"/>
    <lineage>
        <taxon>Bacteria</taxon>
        <taxon>Bacillati</taxon>
        <taxon>Bacillota</taxon>
        <taxon>Clostridia</taxon>
        <taxon>Candidatus Gallimonas</taxon>
    </lineage>
</organism>
<dbReference type="Gene3D" id="3.30.300.70">
    <property type="entry name" value="RimP-like superfamily, N-terminal"/>
    <property type="match status" value="1"/>
</dbReference>
<comment type="caution">
    <text evidence="6">The sequence shown here is derived from an EMBL/GenBank/DDBJ whole genome shotgun (WGS) entry which is preliminary data.</text>
</comment>
<dbReference type="PANTHER" id="PTHR33867">
    <property type="entry name" value="RIBOSOME MATURATION FACTOR RIMP"/>
    <property type="match status" value="1"/>
</dbReference>
<evidence type="ECO:0000256" key="3">
    <source>
        <dbReference type="HAMAP-Rule" id="MF_01077"/>
    </source>
</evidence>
<dbReference type="PANTHER" id="PTHR33867:SF1">
    <property type="entry name" value="RIBOSOME MATURATION FACTOR RIMP"/>
    <property type="match status" value="1"/>
</dbReference>
<gene>
    <name evidence="3" type="primary">rimP</name>
    <name evidence="6" type="ORF">H9964_02940</name>
</gene>
<dbReference type="CDD" id="cd01734">
    <property type="entry name" value="YlxS_C"/>
    <property type="match status" value="1"/>
</dbReference>
<evidence type="ECO:0000256" key="2">
    <source>
        <dbReference type="ARBA" id="ARBA00022517"/>
    </source>
</evidence>
<dbReference type="InterPro" id="IPR035956">
    <property type="entry name" value="RimP_N_sf"/>
</dbReference>
<dbReference type="GO" id="GO:0006412">
    <property type="term" value="P:translation"/>
    <property type="evidence" value="ECO:0007669"/>
    <property type="project" value="TreeGrafter"/>
</dbReference>
<comment type="subcellular location">
    <subcellularLocation>
        <location evidence="3">Cytoplasm</location>
    </subcellularLocation>
</comment>
<dbReference type="Gene3D" id="2.30.30.180">
    <property type="entry name" value="Ribosome maturation factor RimP, C-terminal domain"/>
    <property type="match status" value="1"/>
</dbReference>
<evidence type="ECO:0000256" key="1">
    <source>
        <dbReference type="ARBA" id="ARBA00022490"/>
    </source>
</evidence>
<feature type="domain" description="Ribosome maturation factor RimP C-terminal" evidence="5">
    <location>
        <begin position="86"/>
        <end position="150"/>
    </location>
</feature>
<reference evidence="6" key="1">
    <citation type="journal article" date="2021" name="PeerJ">
        <title>Extensive microbial diversity within the chicken gut microbiome revealed by metagenomics and culture.</title>
        <authorList>
            <person name="Gilroy R."/>
            <person name="Ravi A."/>
            <person name="Getino M."/>
            <person name="Pursley I."/>
            <person name="Horton D.L."/>
            <person name="Alikhan N.F."/>
            <person name="Baker D."/>
            <person name="Gharbi K."/>
            <person name="Hall N."/>
            <person name="Watson M."/>
            <person name="Adriaenssens E.M."/>
            <person name="Foster-Nyarko E."/>
            <person name="Jarju S."/>
            <person name="Secka A."/>
            <person name="Antonio M."/>
            <person name="Oren A."/>
            <person name="Chaudhuri R.R."/>
            <person name="La Ragione R."/>
            <person name="Hildebrand F."/>
            <person name="Pallen M.J."/>
        </authorList>
    </citation>
    <scope>NUCLEOTIDE SEQUENCE</scope>
    <source>
        <strain evidence="6">ChiW7-2402</strain>
    </source>
</reference>
<dbReference type="Proteomes" id="UP000824102">
    <property type="component" value="Unassembled WGS sequence"/>
</dbReference>
<dbReference type="InterPro" id="IPR028998">
    <property type="entry name" value="RimP_C"/>
</dbReference>
<feature type="domain" description="Ribosome maturation factor RimP N-terminal" evidence="4">
    <location>
        <begin position="13"/>
        <end position="83"/>
    </location>
</feature>
<dbReference type="GO" id="GO:0005829">
    <property type="term" value="C:cytosol"/>
    <property type="evidence" value="ECO:0007669"/>
    <property type="project" value="TreeGrafter"/>
</dbReference>
<proteinExistence type="inferred from homology"/>
<dbReference type="InterPro" id="IPR036847">
    <property type="entry name" value="RimP_C_sf"/>
</dbReference>
<protein>
    <recommendedName>
        <fullName evidence="3">Ribosome maturation factor RimP</fullName>
    </recommendedName>
</protein>